<organism evidence="5 6">
    <name type="scientific">Agromyces tropicus</name>
    <dbReference type="NCBI Taxonomy" id="555371"/>
    <lineage>
        <taxon>Bacteria</taxon>
        <taxon>Bacillati</taxon>
        <taxon>Actinomycetota</taxon>
        <taxon>Actinomycetes</taxon>
        <taxon>Micrococcales</taxon>
        <taxon>Microbacteriaceae</taxon>
        <taxon>Agromyces</taxon>
    </lineage>
</organism>
<keyword evidence="2" id="KW-0238">DNA-binding</keyword>
<dbReference type="InterPro" id="IPR008920">
    <property type="entry name" value="TF_FadR/GntR_C"/>
</dbReference>
<dbReference type="SUPFAM" id="SSF48008">
    <property type="entry name" value="GntR ligand-binding domain-like"/>
    <property type="match status" value="1"/>
</dbReference>
<sequence>MSNELSVTPIAQPPSLRERVEAALASAIRSGEMKPGELFSAPTLAARFDVSATPVREAMLNLEKQGFVEIVRNKGFRVTRVSDRDLQDLVEVRQLLEPPVARLVAGRIPAEEYPRLRSLAGRIVDGAARGSLADYLEADAEFHRAVTDFTGNPRLSAVVSDLRAQTRLPGLADLIATEELSASANEHLELLELLEAGDGEAAEELMRRHLAHVIGWWAGRPEDG</sequence>
<evidence type="ECO:0000259" key="4">
    <source>
        <dbReference type="PROSITE" id="PS50949"/>
    </source>
</evidence>
<keyword evidence="3" id="KW-0804">Transcription</keyword>
<name>A0ABN2USJ5_9MICO</name>
<dbReference type="PROSITE" id="PS50949">
    <property type="entry name" value="HTH_GNTR"/>
    <property type="match status" value="1"/>
</dbReference>
<dbReference type="InterPro" id="IPR036388">
    <property type="entry name" value="WH-like_DNA-bd_sf"/>
</dbReference>
<dbReference type="Pfam" id="PF07729">
    <property type="entry name" value="FCD"/>
    <property type="match status" value="1"/>
</dbReference>
<evidence type="ECO:0000256" key="1">
    <source>
        <dbReference type="ARBA" id="ARBA00023015"/>
    </source>
</evidence>
<comment type="caution">
    <text evidence="5">The sequence shown here is derived from an EMBL/GenBank/DDBJ whole genome shotgun (WGS) entry which is preliminary data.</text>
</comment>
<proteinExistence type="predicted"/>
<dbReference type="Gene3D" id="1.10.10.10">
    <property type="entry name" value="Winged helix-like DNA-binding domain superfamily/Winged helix DNA-binding domain"/>
    <property type="match status" value="1"/>
</dbReference>
<dbReference type="InterPro" id="IPR036390">
    <property type="entry name" value="WH_DNA-bd_sf"/>
</dbReference>
<protein>
    <submittedName>
        <fullName evidence="5">GntR family transcriptional regulator</fullName>
    </submittedName>
</protein>
<feature type="domain" description="HTH gntR-type" evidence="4">
    <location>
        <begin position="14"/>
        <end position="81"/>
    </location>
</feature>
<evidence type="ECO:0000313" key="5">
    <source>
        <dbReference type="EMBL" id="GAA2042936.1"/>
    </source>
</evidence>
<dbReference type="EMBL" id="BAAAPW010000005">
    <property type="protein sequence ID" value="GAA2042936.1"/>
    <property type="molecule type" value="Genomic_DNA"/>
</dbReference>
<evidence type="ECO:0000313" key="6">
    <source>
        <dbReference type="Proteomes" id="UP001501196"/>
    </source>
</evidence>
<dbReference type="PANTHER" id="PTHR43537">
    <property type="entry name" value="TRANSCRIPTIONAL REGULATOR, GNTR FAMILY"/>
    <property type="match status" value="1"/>
</dbReference>
<reference evidence="5 6" key="1">
    <citation type="journal article" date="2019" name="Int. J. Syst. Evol. Microbiol.">
        <title>The Global Catalogue of Microorganisms (GCM) 10K type strain sequencing project: providing services to taxonomists for standard genome sequencing and annotation.</title>
        <authorList>
            <consortium name="The Broad Institute Genomics Platform"/>
            <consortium name="The Broad Institute Genome Sequencing Center for Infectious Disease"/>
            <person name="Wu L."/>
            <person name="Ma J."/>
        </authorList>
    </citation>
    <scope>NUCLEOTIDE SEQUENCE [LARGE SCALE GENOMIC DNA]</scope>
    <source>
        <strain evidence="5 6">JCM 15672</strain>
    </source>
</reference>
<dbReference type="SUPFAM" id="SSF46785">
    <property type="entry name" value="Winged helix' DNA-binding domain"/>
    <property type="match status" value="1"/>
</dbReference>
<evidence type="ECO:0000256" key="2">
    <source>
        <dbReference type="ARBA" id="ARBA00023125"/>
    </source>
</evidence>
<gene>
    <name evidence="5" type="ORF">GCM10009819_31820</name>
</gene>
<keyword evidence="6" id="KW-1185">Reference proteome</keyword>
<accession>A0ABN2USJ5</accession>
<dbReference type="SMART" id="SM00345">
    <property type="entry name" value="HTH_GNTR"/>
    <property type="match status" value="1"/>
</dbReference>
<keyword evidence="1" id="KW-0805">Transcription regulation</keyword>
<evidence type="ECO:0000256" key="3">
    <source>
        <dbReference type="ARBA" id="ARBA00023163"/>
    </source>
</evidence>
<dbReference type="Gene3D" id="1.20.120.530">
    <property type="entry name" value="GntR ligand-binding domain-like"/>
    <property type="match status" value="1"/>
</dbReference>
<dbReference type="CDD" id="cd07377">
    <property type="entry name" value="WHTH_GntR"/>
    <property type="match status" value="1"/>
</dbReference>
<dbReference type="InterPro" id="IPR011711">
    <property type="entry name" value="GntR_C"/>
</dbReference>
<dbReference type="Pfam" id="PF00392">
    <property type="entry name" value="GntR"/>
    <property type="match status" value="1"/>
</dbReference>
<dbReference type="SMART" id="SM00895">
    <property type="entry name" value="FCD"/>
    <property type="match status" value="1"/>
</dbReference>
<dbReference type="PANTHER" id="PTHR43537:SF45">
    <property type="entry name" value="GNTR FAMILY REGULATORY PROTEIN"/>
    <property type="match status" value="1"/>
</dbReference>
<dbReference type="Proteomes" id="UP001501196">
    <property type="component" value="Unassembled WGS sequence"/>
</dbReference>
<dbReference type="RefSeq" id="WP_344376641.1">
    <property type="nucleotide sequence ID" value="NZ_BAAAPW010000005.1"/>
</dbReference>
<dbReference type="InterPro" id="IPR000524">
    <property type="entry name" value="Tscrpt_reg_HTH_GntR"/>
</dbReference>